<keyword evidence="1" id="KW-1133">Transmembrane helix</keyword>
<dbReference type="EMBL" id="MEIL01000019">
    <property type="protein sequence ID" value="PIT40688.1"/>
    <property type="molecule type" value="Genomic_DNA"/>
</dbReference>
<feature type="transmembrane region" description="Helical" evidence="1">
    <location>
        <begin position="354"/>
        <end position="376"/>
    </location>
</feature>
<name>A0A2N9X8K0_9NEIS</name>
<feature type="transmembrane region" description="Helical" evidence="1">
    <location>
        <begin position="140"/>
        <end position="172"/>
    </location>
</feature>
<dbReference type="Proteomes" id="UP000230202">
    <property type="component" value="Unassembled WGS sequence"/>
</dbReference>
<comment type="caution">
    <text evidence="2">The sequence shown here is derived from an EMBL/GenBank/DDBJ whole genome shotgun (WGS) entry which is preliminary data.</text>
</comment>
<gene>
    <name evidence="2" type="ORF">BHC54_03390</name>
</gene>
<feature type="transmembrane region" description="Helical" evidence="1">
    <location>
        <begin position="6"/>
        <end position="24"/>
    </location>
</feature>
<feature type="transmembrane region" description="Helical" evidence="1">
    <location>
        <begin position="179"/>
        <end position="197"/>
    </location>
</feature>
<proteinExistence type="predicted"/>
<accession>A0A2N9X8K0</accession>
<keyword evidence="3" id="KW-1185">Reference proteome</keyword>
<dbReference type="RefSeq" id="WP_100151776.1">
    <property type="nucleotide sequence ID" value="NZ_CP160328.2"/>
</dbReference>
<organism evidence="2 3">
    <name type="scientific">Snodgrassella alvi</name>
    <dbReference type="NCBI Taxonomy" id="1196083"/>
    <lineage>
        <taxon>Bacteria</taxon>
        <taxon>Pseudomonadati</taxon>
        <taxon>Pseudomonadota</taxon>
        <taxon>Betaproteobacteria</taxon>
        <taxon>Neisseriales</taxon>
        <taxon>Neisseriaceae</taxon>
        <taxon>Snodgrassella</taxon>
    </lineage>
</organism>
<feature type="transmembrane region" description="Helical" evidence="1">
    <location>
        <begin position="413"/>
        <end position="432"/>
    </location>
</feature>
<keyword evidence="1" id="KW-0472">Membrane</keyword>
<feature type="transmembrane region" description="Helical" evidence="1">
    <location>
        <begin position="92"/>
        <end position="110"/>
    </location>
</feature>
<dbReference type="AlphaFoldDB" id="A0A2N9X8K0"/>
<evidence type="ECO:0008006" key="4">
    <source>
        <dbReference type="Google" id="ProtNLM"/>
    </source>
</evidence>
<feature type="transmembrane region" description="Helical" evidence="1">
    <location>
        <begin position="117"/>
        <end position="134"/>
    </location>
</feature>
<evidence type="ECO:0000313" key="2">
    <source>
        <dbReference type="EMBL" id="PIT40688.1"/>
    </source>
</evidence>
<protein>
    <recommendedName>
        <fullName evidence="4">Glycosyltransferase RgtA/B/C/D-like domain-containing protein</fullName>
    </recommendedName>
</protein>
<feature type="transmembrane region" description="Helical" evidence="1">
    <location>
        <begin position="67"/>
        <end position="86"/>
    </location>
</feature>
<keyword evidence="1" id="KW-0812">Transmembrane</keyword>
<evidence type="ECO:0000313" key="3">
    <source>
        <dbReference type="Proteomes" id="UP000230202"/>
    </source>
</evidence>
<sequence length="440" mass="51491">MNKYNLHLLIISIFLIPLSIYLVYPGIIYGDTYNQYYQALTNNYEDWHPPILSHIWRILLITTGTKYSLYAILIIINSLSLVLLLSNLKKRYVVLLYLILYFSPLFFSYFGWVYKDFFLATLILLISGLLPIYLKHKNIIFRIILILLLIFTSLFRANAAFITAPIIMYLAFSNWNKKIICYSVLLSILLVLVQSPINHTILKAHKNYPIISLKVFDISGISHFSKINYFPIGLSDHEKDMVLGKCYSSELWDNYAGWGKCSFLLNKLNSGNNIKSVNELLTKQWIASIKKHPYYYIKHRISHFIIFLTNHNSYGYGLDLGFYDASKDNEKTYEPKSQKFESIYKKIFLNKNSLFSYTLSGLPWLLVLIILFIKTFKKNFDFNSQHYKLINCLCFSGIFYIGMYLFIGVASDLRYLLPSQYLGIAAIIYFYTYKIKDTKK</sequence>
<feature type="transmembrane region" description="Helical" evidence="1">
    <location>
        <begin position="388"/>
        <end position="407"/>
    </location>
</feature>
<evidence type="ECO:0000256" key="1">
    <source>
        <dbReference type="SAM" id="Phobius"/>
    </source>
</evidence>
<reference evidence="2" key="1">
    <citation type="journal article" date="2017" name="MBio">
        <title>Type VI secretion-mediated competition in the bee gut microbiome.</title>
        <authorList>
            <person name="Steele M.I."/>
            <person name="Kwong W.K."/>
            <person name="Powell J.E."/>
            <person name="Whiteley M."/>
            <person name="Moran N.A."/>
        </authorList>
    </citation>
    <scope>NUCLEOTIDE SEQUENCE [LARGE SCALE GENOMIC DNA]</scope>
    <source>
        <strain evidence="2">WkB273</strain>
    </source>
</reference>